<gene>
    <name evidence="3" type="ORF">GH975_08765</name>
</gene>
<proteinExistence type="predicted"/>
<sequence length="228" mass="25059">MMMPATPFRPLIGLLTLVIAVAVAIEWAQADLWLADRIFEVQGGRWVLREHWLLEDLLHSAGRTLSALCALVVLLVAGYRGWRYSFKAALPEAVLFASLITSTALVSALKRVTQVGCPWDYQRYGGSHSYHPIFSPRAATDLALNCFPGGHASAGYAWVALYAYALYRQPRWAMAGLGVGLGMGIIFDVTQQLRGAHFISHGLWSLIIALSVTLFAVHRLDRTHGALT</sequence>
<protein>
    <submittedName>
        <fullName evidence="3">Phosphatase PAP2 family protein</fullName>
    </submittedName>
</protein>
<dbReference type="CDD" id="cd03396">
    <property type="entry name" value="PAP2_like_6"/>
    <property type="match status" value="1"/>
</dbReference>
<dbReference type="SUPFAM" id="SSF48317">
    <property type="entry name" value="Acid phosphatase/Vanadium-dependent haloperoxidase"/>
    <property type="match status" value="1"/>
</dbReference>
<evidence type="ECO:0000259" key="2">
    <source>
        <dbReference type="Pfam" id="PF01569"/>
    </source>
</evidence>
<name>A0A5Q2QE95_9GAMM</name>
<dbReference type="AlphaFoldDB" id="A0A5Q2QE95"/>
<feature type="transmembrane region" description="Helical" evidence="1">
    <location>
        <begin position="172"/>
        <end position="190"/>
    </location>
</feature>
<dbReference type="Pfam" id="PF01569">
    <property type="entry name" value="PAP2"/>
    <property type="match status" value="1"/>
</dbReference>
<dbReference type="EMBL" id="CP045871">
    <property type="protein sequence ID" value="QGG80652.1"/>
    <property type="molecule type" value="Genomic_DNA"/>
</dbReference>
<feature type="transmembrane region" description="Helical" evidence="1">
    <location>
        <begin position="57"/>
        <end position="77"/>
    </location>
</feature>
<feature type="domain" description="Phosphatidic acid phosphatase type 2/haloperoxidase" evidence="2">
    <location>
        <begin position="94"/>
        <end position="219"/>
    </location>
</feature>
<dbReference type="InterPro" id="IPR000326">
    <property type="entry name" value="PAP2/HPO"/>
</dbReference>
<reference evidence="3 4" key="1">
    <citation type="submission" date="2019-11" db="EMBL/GenBank/DDBJ databases">
        <authorList>
            <person name="Khan S.A."/>
            <person name="Jeon C.O."/>
            <person name="Chun B.H."/>
        </authorList>
    </citation>
    <scope>NUCLEOTIDE SEQUENCE [LARGE SCALE GENOMIC DNA]</scope>
    <source>
        <strain evidence="3 4">IMCC 1097</strain>
    </source>
</reference>
<feature type="transmembrane region" description="Helical" evidence="1">
    <location>
        <begin position="196"/>
        <end position="217"/>
    </location>
</feature>
<dbReference type="Proteomes" id="UP000388235">
    <property type="component" value="Chromosome"/>
</dbReference>
<keyword evidence="1" id="KW-1133">Transmembrane helix</keyword>
<dbReference type="InterPro" id="IPR036938">
    <property type="entry name" value="PAP2/HPO_sf"/>
</dbReference>
<dbReference type="KEGG" id="llp:GH975_08765"/>
<organism evidence="3 4">
    <name type="scientific">Litorivicinus lipolyticus</name>
    <dbReference type="NCBI Taxonomy" id="418701"/>
    <lineage>
        <taxon>Bacteria</taxon>
        <taxon>Pseudomonadati</taxon>
        <taxon>Pseudomonadota</taxon>
        <taxon>Gammaproteobacteria</taxon>
        <taxon>Oceanospirillales</taxon>
        <taxon>Litorivicinaceae</taxon>
        <taxon>Litorivicinus</taxon>
    </lineage>
</organism>
<evidence type="ECO:0000313" key="3">
    <source>
        <dbReference type="EMBL" id="QGG80652.1"/>
    </source>
</evidence>
<evidence type="ECO:0000313" key="4">
    <source>
        <dbReference type="Proteomes" id="UP000388235"/>
    </source>
</evidence>
<keyword evidence="1" id="KW-0812">Transmembrane</keyword>
<evidence type="ECO:0000256" key="1">
    <source>
        <dbReference type="SAM" id="Phobius"/>
    </source>
</evidence>
<keyword evidence="1" id="KW-0472">Membrane</keyword>
<accession>A0A5Q2QE95</accession>
<keyword evidence="4" id="KW-1185">Reference proteome</keyword>
<dbReference type="OrthoDB" id="7348799at2"/>